<feature type="region of interest" description="Disordered" evidence="2">
    <location>
        <begin position="1"/>
        <end position="105"/>
    </location>
</feature>
<feature type="compositionally biased region" description="Polar residues" evidence="2">
    <location>
        <begin position="967"/>
        <end position="977"/>
    </location>
</feature>
<feature type="compositionally biased region" description="Polar residues" evidence="2">
    <location>
        <begin position="993"/>
        <end position="1009"/>
    </location>
</feature>
<dbReference type="AlphaFoldDB" id="A0A9Q5HZ65"/>
<feature type="compositionally biased region" description="Pro residues" evidence="2">
    <location>
        <begin position="1012"/>
        <end position="1028"/>
    </location>
</feature>
<dbReference type="OrthoDB" id="2409325at2759"/>
<feature type="transmembrane region" description="Helical" evidence="3">
    <location>
        <begin position="760"/>
        <end position="783"/>
    </location>
</feature>
<proteinExistence type="predicted"/>
<sequence>MSSETATNKRFVPGAPPPAPLSKTQKKKRRGVAKKDSGAESEPETPATNSVKLPDAHAAALTEKAPEEKDVKSGAVAEELVAKPPEAPKSEAGGDAAPGSVKPSPVVDLLNKRMKALGKKITRIHAYSDKPQSELNDDQKKTLATLPSLEAVRKELEEVKKAVETLEAENARDAALARAAAEEAERRKIAETVAEAQRAHVERTAQIVDFIRFHSLLSNADPTVQALNLVEAEINAIYASANALLSQEMESKHAVLHGLLHGEGEIEGVAYGRLLEILDAHSHSTVEEVTEEVAAAVAEVVAEAEADAIEQAVADSISPAVSGIPNTSGGLSFRFVQESELENDPVEFENGAEWVEREDAPPEKVEVNVTVVQETYISDQPAEPEVPESADNGGLNWADDEGELPSIDGLHRTFGTSGSGTPADVPASTEQQAGSTKEPAQSSEAAAAAPNGQAQAAASEDDGFTRATGGRGRGRGRGFRGGDRGGFRGGDRGTFRGRGQSSLFFIVVAVVHIKEAIATTGGLPLKEANEARVVVDADEVVMIVIVAEPLVAVAEVVTTIYANGTFTSTTVGATVKISFYGTGIWIWGGKRPNHGYYSVTVDGDKSDLISGRRSDGIRDLDIWGGWTFYCLVRGRSISKPITWESDIGSENATLTSVTTDSSNFEASGSGGRSAAENDDLGTKRGIYTTVPGDSLEIVFEFMFYGANLGSGQHTLKLTNSELSNGTLVIDHARTHLVQTSAAIEMSSSSSGNSGHSLNKALVGGLCGALAFLVTLLVALFLWVRRRRRVAIVSRKTDPSAFEAFDIDQPSLPPQVTMRQTSLSDLLLGAMMGRGPPSDVSGNSHRTAPSTDSQTRSHKNPAPTPFVEKPDNNRRKAVHYNLRTAPNEPSPMPISGSKPPYKLSNGNASNRRLPRDVVTKPSGKTHTDRRRKDKPAKKHRRPLPERPGAPSGTDRVMNITRAPPPPSHSTQPHRSTSMLKGRRRTTGSAYAPTTVLTSEISERPTTTLSPVTEAPPPLPPSRPPSPMPSRPFQIVNRVE</sequence>
<name>A0A9Q5HZ65_SANBA</name>
<feature type="region of interest" description="Disordered" evidence="2">
    <location>
        <begin position="377"/>
        <end position="494"/>
    </location>
</feature>
<feature type="compositionally biased region" description="Basic residues" evidence="2">
    <location>
        <begin position="926"/>
        <end position="940"/>
    </location>
</feature>
<keyword evidence="5" id="KW-1185">Reference proteome</keyword>
<gene>
    <name evidence="4" type="ORF">A7U60_g4101</name>
</gene>
<dbReference type="Proteomes" id="UP000757232">
    <property type="component" value="Unassembled WGS sequence"/>
</dbReference>
<protein>
    <submittedName>
        <fullName evidence="4">Uncharacterized protein</fullName>
    </submittedName>
</protein>
<keyword evidence="1" id="KW-0175">Coiled coil</keyword>
<dbReference type="EMBL" id="LNZH02000172">
    <property type="protein sequence ID" value="OCB88720.1"/>
    <property type="molecule type" value="Genomic_DNA"/>
</dbReference>
<dbReference type="Gene3D" id="2.60.120.260">
    <property type="entry name" value="Galactose-binding domain-like"/>
    <property type="match status" value="1"/>
</dbReference>
<feature type="coiled-coil region" evidence="1">
    <location>
        <begin position="149"/>
        <end position="199"/>
    </location>
</feature>
<dbReference type="PANTHER" id="PTHR48125">
    <property type="entry name" value="LP07818P1"/>
    <property type="match status" value="1"/>
</dbReference>
<feature type="compositionally biased region" description="Polar residues" evidence="2">
    <location>
        <begin position="839"/>
        <end position="853"/>
    </location>
</feature>
<reference evidence="4" key="1">
    <citation type="submission" date="2016-06" db="EMBL/GenBank/DDBJ databases">
        <title>Draft Genome sequence of the fungus Inonotus baumii.</title>
        <authorList>
            <person name="Zhu H."/>
            <person name="Lin W."/>
        </authorList>
    </citation>
    <scope>NUCLEOTIDE SEQUENCE</scope>
    <source>
        <strain evidence="4">821</strain>
    </source>
</reference>
<evidence type="ECO:0000256" key="2">
    <source>
        <dbReference type="SAM" id="MobiDB-lite"/>
    </source>
</evidence>
<accession>A0A9Q5HZ65</accession>
<keyword evidence="3" id="KW-0472">Membrane</keyword>
<keyword evidence="3" id="KW-1133">Transmembrane helix</keyword>
<feature type="region of interest" description="Disordered" evidence="2">
    <location>
        <begin position="828"/>
        <end position="1038"/>
    </location>
</feature>
<comment type="caution">
    <text evidence="4">The sequence shown here is derived from an EMBL/GenBank/DDBJ whole genome shotgun (WGS) entry which is preliminary data.</text>
</comment>
<keyword evidence="3" id="KW-0812">Transmembrane</keyword>
<feature type="region of interest" description="Disordered" evidence="2">
    <location>
        <begin position="658"/>
        <end position="677"/>
    </location>
</feature>
<evidence type="ECO:0000256" key="1">
    <source>
        <dbReference type="SAM" id="Coils"/>
    </source>
</evidence>
<evidence type="ECO:0000313" key="4">
    <source>
        <dbReference type="EMBL" id="OCB88720.1"/>
    </source>
</evidence>
<evidence type="ECO:0000313" key="5">
    <source>
        <dbReference type="Proteomes" id="UP000757232"/>
    </source>
</evidence>
<feature type="compositionally biased region" description="Low complexity" evidence="2">
    <location>
        <begin position="438"/>
        <end position="458"/>
    </location>
</feature>
<organism evidence="4 5">
    <name type="scientific">Sanghuangporus baumii</name>
    <name type="common">Phellinus baumii</name>
    <dbReference type="NCBI Taxonomy" id="108892"/>
    <lineage>
        <taxon>Eukaryota</taxon>
        <taxon>Fungi</taxon>
        <taxon>Dikarya</taxon>
        <taxon>Basidiomycota</taxon>
        <taxon>Agaricomycotina</taxon>
        <taxon>Agaricomycetes</taxon>
        <taxon>Hymenochaetales</taxon>
        <taxon>Hymenochaetaceae</taxon>
        <taxon>Sanghuangporus</taxon>
    </lineage>
</organism>
<feature type="compositionally biased region" description="Basic and acidic residues" evidence="2">
    <location>
        <begin position="480"/>
        <end position="494"/>
    </location>
</feature>
<dbReference type="PANTHER" id="PTHR48125:SF12">
    <property type="entry name" value="AT HOOK TRANSCRIPTION FACTOR FAMILY-RELATED"/>
    <property type="match status" value="1"/>
</dbReference>
<evidence type="ECO:0000256" key="3">
    <source>
        <dbReference type="SAM" id="Phobius"/>
    </source>
</evidence>